<evidence type="ECO:0000256" key="1">
    <source>
        <dbReference type="SAM" id="MobiDB-lite"/>
    </source>
</evidence>
<sequence length="103" mass="12063">MDSSLRGPPYCTPCREPQMRWDSAQQQLGRTHISLVLLDIRRDKVMTKTRVYRRQDPDLERLRPSQERDQGESKTRQDQHVEGCAQVKTEAGRDRVKTTIIRA</sequence>
<reference evidence="2 3" key="1">
    <citation type="submission" date="2019-03" db="EMBL/GenBank/DDBJ databases">
        <title>First draft genome of Liparis tanakae, snailfish: a comprehensive survey of snailfish specific genes.</title>
        <authorList>
            <person name="Kim W."/>
            <person name="Song I."/>
            <person name="Jeong J.-H."/>
            <person name="Kim D."/>
            <person name="Kim S."/>
            <person name="Ryu S."/>
            <person name="Song J.Y."/>
            <person name="Lee S.K."/>
        </authorList>
    </citation>
    <scope>NUCLEOTIDE SEQUENCE [LARGE SCALE GENOMIC DNA]</scope>
    <source>
        <tissue evidence="2">Muscle</tissue>
    </source>
</reference>
<proteinExistence type="predicted"/>
<dbReference type="EMBL" id="SRLO01000320">
    <property type="protein sequence ID" value="TNN61210.1"/>
    <property type="molecule type" value="Genomic_DNA"/>
</dbReference>
<evidence type="ECO:0000313" key="2">
    <source>
        <dbReference type="EMBL" id="TNN61210.1"/>
    </source>
</evidence>
<comment type="caution">
    <text evidence="2">The sequence shown here is derived from an EMBL/GenBank/DDBJ whole genome shotgun (WGS) entry which is preliminary data.</text>
</comment>
<evidence type="ECO:0000313" key="3">
    <source>
        <dbReference type="Proteomes" id="UP000314294"/>
    </source>
</evidence>
<dbReference type="Proteomes" id="UP000314294">
    <property type="component" value="Unassembled WGS sequence"/>
</dbReference>
<organism evidence="2 3">
    <name type="scientific">Liparis tanakae</name>
    <name type="common">Tanaka's snailfish</name>
    <dbReference type="NCBI Taxonomy" id="230148"/>
    <lineage>
        <taxon>Eukaryota</taxon>
        <taxon>Metazoa</taxon>
        <taxon>Chordata</taxon>
        <taxon>Craniata</taxon>
        <taxon>Vertebrata</taxon>
        <taxon>Euteleostomi</taxon>
        <taxon>Actinopterygii</taxon>
        <taxon>Neopterygii</taxon>
        <taxon>Teleostei</taxon>
        <taxon>Neoteleostei</taxon>
        <taxon>Acanthomorphata</taxon>
        <taxon>Eupercaria</taxon>
        <taxon>Perciformes</taxon>
        <taxon>Cottioidei</taxon>
        <taxon>Cottales</taxon>
        <taxon>Liparidae</taxon>
        <taxon>Liparis</taxon>
    </lineage>
</organism>
<keyword evidence="3" id="KW-1185">Reference proteome</keyword>
<dbReference type="AlphaFoldDB" id="A0A4Z2H6S5"/>
<name>A0A4Z2H6S5_9TELE</name>
<feature type="compositionally biased region" description="Basic and acidic residues" evidence="1">
    <location>
        <begin position="53"/>
        <end position="81"/>
    </location>
</feature>
<feature type="region of interest" description="Disordered" evidence="1">
    <location>
        <begin position="49"/>
        <end position="103"/>
    </location>
</feature>
<gene>
    <name evidence="2" type="ORF">EYF80_028595</name>
</gene>
<accession>A0A4Z2H6S5</accession>
<protein>
    <submittedName>
        <fullName evidence="2">Uncharacterized protein</fullName>
    </submittedName>
</protein>